<evidence type="ECO:0000313" key="10">
    <source>
        <dbReference type="Proteomes" id="UP000440732"/>
    </source>
</evidence>
<proteinExistence type="predicted"/>
<comment type="caution">
    <text evidence="4">The sequence shown here is derived from an EMBL/GenBank/DDBJ whole genome shotgun (WGS) entry which is preliminary data.</text>
</comment>
<dbReference type="EMBL" id="QXGF01003914">
    <property type="protein sequence ID" value="KAE8920618.1"/>
    <property type="molecule type" value="Genomic_DNA"/>
</dbReference>
<dbReference type="EMBL" id="QXGE01006445">
    <property type="protein sequence ID" value="KAE9265217.1"/>
    <property type="molecule type" value="Genomic_DNA"/>
</dbReference>
<feature type="compositionally biased region" description="Low complexity" evidence="1">
    <location>
        <begin position="59"/>
        <end position="69"/>
    </location>
</feature>
<feature type="region of interest" description="Disordered" evidence="1">
    <location>
        <begin position="1"/>
        <end position="105"/>
    </location>
</feature>
<feature type="compositionally biased region" description="Acidic residues" evidence="1">
    <location>
        <begin position="23"/>
        <end position="34"/>
    </location>
</feature>
<accession>A0A6A3Q963</accession>
<dbReference type="Proteomes" id="UP000440732">
    <property type="component" value="Unassembled WGS sequence"/>
</dbReference>
<evidence type="ECO:0000256" key="1">
    <source>
        <dbReference type="SAM" id="MobiDB-lite"/>
    </source>
</evidence>
<name>A0A6A3Q963_9STRA</name>
<dbReference type="EMBL" id="QXFW01005060">
    <property type="protein sequence ID" value="KAE8963288.1"/>
    <property type="molecule type" value="Genomic_DNA"/>
</dbReference>
<evidence type="ECO:0000313" key="9">
    <source>
        <dbReference type="Proteomes" id="UP000437068"/>
    </source>
</evidence>
<evidence type="ECO:0000313" key="6">
    <source>
        <dbReference type="EMBL" id="KAE9265217.1"/>
    </source>
</evidence>
<dbReference type="EMBL" id="QXGA01004692">
    <property type="protein sequence ID" value="KAE9071547.1"/>
    <property type="molecule type" value="Genomic_DNA"/>
</dbReference>
<reference evidence="7 8" key="1">
    <citation type="submission" date="2018-08" db="EMBL/GenBank/DDBJ databases">
        <title>Genomic investigation of the strawberry pathogen Phytophthora fragariae indicates pathogenicity is determined by transcriptional variation in three key races.</title>
        <authorList>
            <person name="Adams T.M."/>
            <person name="Armitage A.D."/>
            <person name="Sobczyk M.K."/>
            <person name="Bates H.J."/>
            <person name="Dunwell J.M."/>
            <person name="Nellist C.F."/>
            <person name="Harrison R.J."/>
        </authorList>
    </citation>
    <scope>NUCLEOTIDE SEQUENCE [LARGE SCALE GENOMIC DNA]</scope>
    <source>
        <strain evidence="6 9">A4</strain>
        <strain evidence="5 8">NOV-27</strain>
        <strain evidence="4 10">NOV-5</strain>
        <strain evidence="2 7">NOV-9</strain>
        <strain evidence="3 11">SCRP245</strain>
    </source>
</reference>
<feature type="compositionally biased region" description="Low complexity" evidence="1">
    <location>
        <begin position="11"/>
        <end position="22"/>
    </location>
</feature>
<dbReference type="Proteomes" id="UP000429523">
    <property type="component" value="Unassembled WGS sequence"/>
</dbReference>
<evidence type="ECO:0000313" key="4">
    <source>
        <dbReference type="EMBL" id="KAE9071547.1"/>
    </source>
</evidence>
<evidence type="ECO:0000313" key="2">
    <source>
        <dbReference type="EMBL" id="KAE8920618.1"/>
    </source>
</evidence>
<evidence type="ECO:0000313" key="8">
    <source>
        <dbReference type="Proteomes" id="UP000433483"/>
    </source>
</evidence>
<dbReference type="Proteomes" id="UP000437068">
    <property type="component" value="Unassembled WGS sequence"/>
</dbReference>
<protein>
    <submittedName>
        <fullName evidence="4">Uncharacterized protein</fullName>
    </submittedName>
</protein>
<feature type="compositionally biased region" description="Acidic residues" evidence="1">
    <location>
        <begin position="1"/>
        <end position="10"/>
    </location>
</feature>
<dbReference type="EMBL" id="QXGB01004967">
    <property type="protein sequence ID" value="KAE9164435.1"/>
    <property type="molecule type" value="Genomic_DNA"/>
</dbReference>
<gene>
    <name evidence="6" type="ORF">PF001_g30983</name>
    <name evidence="5" type="ORF">PF005_g30035</name>
    <name evidence="4" type="ORF">PF006_g29124</name>
    <name evidence="2" type="ORF">PF009_g29091</name>
    <name evidence="3" type="ORF">PF011_g29088</name>
</gene>
<organism evidence="4 10">
    <name type="scientific">Phytophthora fragariae</name>
    <dbReference type="NCBI Taxonomy" id="53985"/>
    <lineage>
        <taxon>Eukaryota</taxon>
        <taxon>Sar</taxon>
        <taxon>Stramenopiles</taxon>
        <taxon>Oomycota</taxon>
        <taxon>Peronosporomycetes</taxon>
        <taxon>Peronosporales</taxon>
        <taxon>Peronosporaceae</taxon>
        <taxon>Phytophthora</taxon>
    </lineage>
</organism>
<keyword evidence="8" id="KW-1185">Reference proteome</keyword>
<evidence type="ECO:0000313" key="11">
    <source>
        <dbReference type="Proteomes" id="UP000460718"/>
    </source>
</evidence>
<sequence>MFDASDDESSQADAPGSSPADSAEPDAVFEDSDDERLQVALARSRSDARPRAGARRRSSSSIPEDSSGSAAVPIVVDRSDEIGGDTESVSTEILGDPVSPGVARR</sequence>
<dbReference type="Proteomes" id="UP000433483">
    <property type="component" value="Unassembled WGS sequence"/>
</dbReference>
<evidence type="ECO:0000313" key="3">
    <source>
        <dbReference type="EMBL" id="KAE8963288.1"/>
    </source>
</evidence>
<evidence type="ECO:0000313" key="5">
    <source>
        <dbReference type="EMBL" id="KAE9164435.1"/>
    </source>
</evidence>
<evidence type="ECO:0000313" key="7">
    <source>
        <dbReference type="Proteomes" id="UP000429523"/>
    </source>
</evidence>
<dbReference type="AlphaFoldDB" id="A0A6A3Q963"/>
<dbReference type="Proteomes" id="UP000460718">
    <property type="component" value="Unassembled WGS sequence"/>
</dbReference>